<dbReference type="AlphaFoldDB" id="A0A8H7NYY5"/>
<evidence type="ECO:0000256" key="1">
    <source>
        <dbReference type="SAM" id="MobiDB-lite"/>
    </source>
</evidence>
<evidence type="ECO:0000313" key="3">
    <source>
        <dbReference type="Proteomes" id="UP000639403"/>
    </source>
</evidence>
<sequence length="175" mass="18401">MANEDGLPPPARIQTDTGYYTGAVVDAQPTASMHPALRDLQADQTDGLLHAHSPIVQSASCVPTQSESSAVPSADPAIAGPSGVHSPPASTPGLMLSSLLALASPSFASTFHHGATQKTLTKAPRAQLLTRARALKGELERARERARIELWEMTMEMGGLVAVGKELDAMNKQQL</sequence>
<protein>
    <submittedName>
        <fullName evidence="2">Uncharacterized protein</fullName>
    </submittedName>
</protein>
<gene>
    <name evidence="2" type="ORF">IEO21_07136</name>
</gene>
<accession>A0A8H7NYY5</accession>
<dbReference type="EMBL" id="JADOXO010000188">
    <property type="protein sequence ID" value="KAF9810054.1"/>
    <property type="molecule type" value="Genomic_DNA"/>
</dbReference>
<reference evidence="2" key="2">
    <citation type="journal article" name="Front. Microbiol.">
        <title>Degradative Capacity of Two Strains of Rhodonia placenta: From Phenotype to Genotype.</title>
        <authorList>
            <person name="Kolle M."/>
            <person name="Horta M.A.C."/>
            <person name="Nowrousian M."/>
            <person name="Ohm R.A."/>
            <person name="Benz J.P."/>
            <person name="Pilgard A."/>
        </authorList>
    </citation>
    <scope>NUCLEOTIDE SEQUENCE</scope>
    <source>
        <strain evidence="2">FPRL280</strain>
    </source>
</reference>
<evidence type="ECO:0000313" key="2">
    <source>
        <dbReference type="EMBL" id="KAF9810054.1"/>
    </source>
</evidence>
<organism evidence="2 3">
    <name type="scientific">Rhodonia placenta</name>
    <dbReference type="NCBI Taxonomy" id="104341"/>
    <lineage>
        <taxon>Eukaryota</taxon>
        <taxon>Fungi</taxon>
        <taxon>Dikarya</taxon>
        <taxon>Basidiomycota</taxon>
        <taxon>Agaricomycotina</taxon>
        <taxon>Agaricomycetes</taxon>
        <taxon>Polyporales</taxon>
        <taxon>Adustoporiaceae</taxon>
        <taxon>Rhodonia</taxon>
    </lineage>
</organism>
<proteinExistence type="predicted"/>
<reference evidence="2" key="1">
    <citation type="submission" date="2020-11" db="EMBL/GenBank/DDBJ databases">
        <authorList>
            <person name="Koelle M."/>
            <person name="Horta M.A.C."/>
            <person name="Nowrousian M."/>
            <person name="Ohm R.A."/>
            <person name="Benz P."/>
            <person name="Pilgard A."/>
        </authorList>
    </citation>
    <scope>NUCLEOTIDE SEQUENCE</scope>
    <source>
        <strain evidence="2">FPRL280</strain>
    </source>
</reference>
<name>A0A8H7NYY5_9APHY</name>
<comment type="caution">
    <text evidence="2">The sequence shown here is derived from an EMBL/GenBank/DDBJ whole genome shotgun (WGS) entry which is preliminary data.</text>
</comment>
<dbReference type="Proteomes" id="UP000639403">
    <property type="component" value="Unassembled WGS sequence"/>
</dbReference>
<feature type="region of interest" description="Disordered" evidence="1">
    <location>
        <begin position="63"/>
        <end position="90"/>
    </location>
</feature>